<evidence type="ECO:0000259" key="5">
    <source>
        <dbReference type="PROSITE" id="PS50826"/>
    </source>
</evidence>
<dbReference type="InterPro" id="IPR001452">
    <property type="entry name" value="SH3_domain"/>
</dbReference>
<dbReference type="STRING" id="244447.ENSCSEP00000015942"/>
<keyword evidence="7" id="KW-1185">Reference proteome</keyword>
<feature type="compositionally biased region" description="Low complexity" evidence="3">
    <location>
        <begin position="700"/>
        <end position="710"/>
    </location>
</feature>
<dbReference type="PANTHER" id="PTHR15591">
    <property type="entry name" value="RUN AND SH3 DOMAIN CONTAINING"/>
    <property type="match status" value="1"/>
</dbReference>
<dbReference type="Gene3D" id="1.20.58.900">
    <property type="match status" value="1"/>
</dbReference>
<dbReference type="InterPro" id="IPR004012">
    <property type="entry name" value="Run_dom"/>
</dbReference>
<reference evidence="6" key="2">
    <citation type="submission" date="2025-08" db="UniProtKB">
        <authorList>
            <consortium name="Ensembl"/>
        </authorList>
    </citation>
    <scope>IDENTIFICATION</scope>
</reference>
<dbReference type="PROSITE" id="PS50002">
    <property type="entry name" value="SH3"/>
    <property type="match status" value="1"/>
</dbReference>
<dbReference type="GeneTree" id="ENSGT00900000141033"/>
<sequence>MDSPPKLSGETLIVHHIPLVHCQVSGRQRGGSNNSGGSLKKSNLFSPPENLGLSRTISLPERDVLQREALLYSSLIHTSSSSWSSHRGADNGGGEEGKRTINASDESSVTSNLATHLKDLDFMGLDRQCRHGSSGSNMSMDCGEQDWGDDDDYEDHPMRCGRSSKTGSYSSTSSLSQTCMHHFPETFSDPFHHGYASDSSCNSSDGVLLNISAIFNRMNNSVPEKPQPSVLINLNSSSDQSCTCPASDTTGNQQDLGGGAFYLDLQTSPTEPPLQQQQTSSQGSGFSLIREPHLSTSSTCSCSMEHQGELDPDANCNAYHPPQSGSSGDLASCLQSQAGLVVTTQNYYKLVSCDLSSQSSPSPTPSSVNSCSDEHSNGSPTPSQPSEYFLFRRQDGKEEEQNEEEEEDEKKKQAAGGAGTSPSVIKGQVYVNTSPPLIGRDVISEGVSSVSRLRSCSYDHNLDKSPAPFLGSLERMLSCPVHLSESAAPALPPPPRVTSFAEIARSKRRNGGIGASPPLKTNTEPFYYAHSAHSHPSGDFSPIQEQCLEADTQCLASAAFSRFYSNGSMECAQEMARKSCRRPEGTSASDASPAVIRYSHDQRPTSLPIQPFTFHHQFPSKQAQPKPLLPLLSGYACGIQARGSSESAAGGPLDEDTENMAENVDTYQETLTEAADPGPGSVRPSPLGSYSPVRLQGAQSSGTCSTCTPSPQVPPPAQRPQNLSSPLSAGPTVSQGKQEVRSVPLLPIPPLSWGAGPTLLPALQAHHLSPQALKWSEYRRRNTLGVERVCERRRAATGQQTVRCNVFDFPSAPSSYTLGRLPRTGQSAKPLPSDFLSDYFSLMEKPPEEFCLSPDASSSTPSSVQSHVFVDLVQKRALVKAVNTAVDLIVAHFGTSRDPDVKAKLGNSWVSPNVGHLILKYLCPALHDMLQDGLKPYVLDWIIGQRRCQPWSLVEASTQLGPSTRVLHSLFSKVSQFPELNNTNMRINAFIFGRFSLLPYIIDAHYNPWGFLPLSRGPCRPLFQELLLLLLQPLSLLPFDLDLLFEPHLLQKGAEHLRRKELLWSAGGQRVNQSNHSTFELMRVKSRNRPGLDVKKARRETGVGQEDRKSRRQEEESEQGCHSQEWQAGWWYQLMQSSQVYIDQSFERNKFLKVDKRKKSMLKRQHAQAPPTREGVVEGAEPEVQGYKNSSVSGKPTWMGSPPESVLSPSSPPPAGQEQSQNLHWIKVFCFPHRPPFGWFSLDRSVLDLVAQTIGARSGKMLEPLTADTTTTCQPSNDKQPSLCEVRALCDHVATERGQLSFNKGDILRVHSRADPDWLLCSLNSNHGIVPIIYVTTTASGGGGVA</sequence>
<feature type="region of interest" description="Disordered" evidence="3">
    <location>
        <begin position="354"/>
        <end position="427"/>
    </location>
</feature>
<feature type="domain" description="RUN" evidence="5">
    <location>
        <begin position="913"/>
        <end position="1046"/>
    </location>
</feature>
<evidence type="ECO:0000313" key="7">
    <source>
        <dbReference type="Proteomes" id="UP000265120"/>
    </source>
</evidence>
<feature type="region of interest" description="Disordered" evidence="3">
    <location>
        <begin position="672"/>
        <end position="738"/>
    </location>
</feature>
<proteinExistence type="predicted"/>
<dbReference type="GO" id="GO:0031410">
    <property type="term" value="C:cytoplasmic vesicle"/>
    <property type="evidence" value="ECO:0007669"/>
    <property type="project" value="TreeGrafter"/>
</dbReference>
<dbReference type="SUPFAM" id="SSF50044">
    <property type="entry name" value="SH3-domain"/>
    <property type="match status" value="1"/>
</dbReference>
<feature type="region of interest" description="Disordered" evidence="3">
    <location>
        <begin position="1090"/>
        <end position="1120"/>
    </location>
</feature>
<dbReference type="InterPro" id="IPR047343">
    <property type="entry name" value="RUSC1_2"/>
</dbReference>
<feature type="compositionally biased region" description="Polar residues" evidence="3">
    <location>
        <begin position="722"/>
        <end position="737"/>
    </location>
</feature>
<feature type="region of interest" description="Disordered" evidence="3">
    <location>
        <begin position="1157"/>
        <end position="1218"/>
    </location>
</feature>
<protein>
    <submittedName>
        <fullName evidence="6">RUN and SH3 domain containing 2</fullName>
    </submittedName>
</protein>
<feature type="compositionally biased region" description="Polar residues" evidence="3">
    <location>
        <begin position="242"/>
        <end position="255"/>
    </location>
</feature>
<evidence type="ECO:0000256" key="1">
    <source>
        <dbReference type="ARBA" id="ARBA00022443"/>
    </source>
</evidence>
<dbReference type="OMA" id="FDHEWKL"/>
<evidence type="ECO:0000256" key="3">
    <source>
        <dbReference type="SAM" id="MobiDB-lite"/>
    </source>
</evidence>
<feature type="compositionally biased region" description="Low complexity" evidence="3">
    <location>
        <begin position="356"/>
        <end position="371"/>
    </location>
</feature>
<feature type="compositionally biased region" description="Polar residues" evidence="3">
    <location>
        <begin position="377"/>
        <end position="386"/>
    </location>
</feature>
<feature type="region of interest" description="Disordered" evidence="3">
    <location>
        <begin position="24"/>
        <end position="47"/>
    </location>
</feature>
<feature type="domain" description="SH3" evidence="4">
    <location>
        <begin position="1281"/>
        <end position="1340"/>
    </location>
</feature>
<feature type="region of interest" description="Disordered" evidence="3">
    <location>
        <begin position="242"/>
        <end position="288"/>
    </location>
</feature>
<reference evidence="6 7" key="1">
    <citation type="journal article" date="2014" name="Nat. Genet.">
        <title>Whole-genome sequence of a flatfish provides insights into ZW sex chromosome evolution and adaptation to a benthic lifestyle.</title>
        <authorList>
            <person name="Chen S."/>
            <person name="Zhang G."/>
            <person name="Shao C."/>
            <person name="Huang Q."/>
            <person name="Liu G."/>
            <person name="Zhang P."/>
            <person name="Song W."/>
            <person name="An N."/>
            <person name="Chalopin D."/>
            <person name="Volff J.N."/>
            <person name="Hong Y."/>
            <person name="Li Q."/>
            <person name="Sha Z."/>
            <person name="Zhou H."/>
            <person name="Xie M."/>
            <person name="Yu Q."/>
            <person name="Liu Y."/>
            <person name="Xiang H."/>
            <person name="Wang N."/>
            <person name="Wu K."/>
            <person name="Yang C."/>
            <person name="Zhou Q."/>
            <person name="Liao X."/>
            <person name="Yang L."/>
            <person name="Hu Q."/>
            <person name="Zhang J."/>
            <person name="Meng L."/>
            <person name="Jin L."/>
            <person name="Tian Y."/>
            <person name="Lian J."/>
            <person name="Yang J."/>
            <person name="Miao G."/>
            <person name="Liu S."/>
            <person name="Liang Z."/>
            <person name="Yan F."/>
            <person name="Li Y."/>
            <person name="Sun B."/>
            <person name="Zhang H."/>
            <person name="Zhang J."/>
            <person name="Zhu Y."/>
            <person name="Du M."/>
            <person name="Zhao Y."/>
            <person name="Schartl M."/>
            <person name="Tang Q."/>
            <person name="Wang J."/>
        </authorList>
    </citation>
    <scope>NUCLEOTIDE SEQUENCE</scope>
</reference>
<feature type="compositionally biased region" description="Low complexity" evidence="3">
    <location>
        <begin position="25"/>
        <end position="44"/>
    </location>
</feature>
<dbReference type="InterPro" id="IPR036028">
    <property type="entry name" value="SH3-like_dom_sf"/>
</dbReference>
<feature type="region of interest" description="Disordered" evidence="3">
    <location>
        <begin position="80"/>
        <end position="109"/>
    </location>
</feature>
<feature type="compositionally biased region" description="Basic residues" evidence="3">
    <location>
        <begin position="1157"/>
        <end position="1166"/>
    </location>
</feature>
<dbReference type="Proteomes" id="UP000265120">
    <property type="component" value="Chromosome W"/>
</dbReference>
<dbReference type="PANTHER" id="PTHR15591:SF14">
    <property type="entry name" value="AP-4 COMPLEX ACCESSORY SUBUNIT RUSC2"/>
    <property type="match status" value="1"/>
</dbReference>
<organism evidence="6 7">
    <name type="scientific">Cynoglossus semilaevis</name>
    <name type="common">Tongue sole</name>
    <dbReference type="NCBI Taxonomy" id="244447"/>
    <lineage>
        <taxon>Eukaryota</taxon>
        <taxon>Metazoa</taxon>
        <taxon>Chordata</taxon>
        <taxon>Craniata</taxon>
        <taxon>Vertebrata</taxon>
        <taxon>Euteleostomi</taxon>
        <taxon>Actinopterygii</taxon>
        <taxon>Neopterygii</taxon>
        <taxon>Teleostei</taxon>
        <taxon>Neoteleostei</taxon>
        <taxon>Acanthomorphata</taxon>
        <taxon>Carangaria</taxon>
        <taxon>Pleuronectiformes</taxon>
        <taxon>Pleuronectoidei</taxon>
        <taxon>Cynoglossidae</taxon>
        <taxon>Cynoglossinae</taxon>
        <taxon>Cynoglossus</taxon>
    </lineage>
</organism>
<dbReference type="Gene3D" id="2.30.30.40">
    <property type="entry name" value="SH3 Domains"/>
    <property type="match status" value="1"/>
</dbReference>
<reference evidence="6" key="3">
    <citation type="submission" date="2025-09" db="UniProtKB">
        <authorList>
            <consortium name="Ensembl"/>
        </authorList>
    </citation>
    <scope>IDENTIFICATION</scope>
</reference>
<dbReference type="InterPro" id="IPR037213">
    <property type="entry name" value="Run_dom_sf"/>
</dbReference>
<dbReference type="Ensembl" id="ENSCSET00000016142.1">
    <property type="protein sequence ID" value="ENSCSEP00000015942.1"/>
    <property type="gene ID" value="ENSCSEG00000010232.1"/>
</dbReference>
<evidence type="ECO:0000259" key="4">
    <source>
        <dbReference type="PROSITE" id="PS50002"/>
    </source>
</evidence>
<evidence type="ECO:0000256" key="2">
    <source>
        <dbReference type="PROSITE-ProRule" id="PRU00192"/>
    </source>
</evidence>
<feature type="compositionally biased region" description="Basic and acidic residues" evidence="3">
    <location>
        <begin position="1090"/>
        <end position="1114"/>
    </location>
</feature>
<dbReference type="PROSITE" id="PS50826">
    <property type="entry name" value="RUN"/>
    <property type="match status" value="1"/>
</dbReference>
<dbReference type="SMART" id="SM00326">
    <property type="entry name" value="SH3"/>
    <property type="match status" value="1"/>
</dbReference>
<feature type="compositionally biased region" description="Low complexity" evidence="3">
    <location>
        <begin position="265"/>
        <end position="282"/>
    </location>
</feature>
<dbReference type="Pfam" id="PF02759">
    <property type="entry name" value="RUN"/>
    <property type="match status" value="1"/>
</dbReference>
<feature type="compositionally biased region" description="Acidic residues" evidence="3">
    <location>
        <begin position="397"/>
        <end position="408"/>
    </location>
</feature>
<evidence type="ECO:0000313" key="6">
    <source>
        <dbReference type="Ensembl" id="ENSCSEP00000015942.1"/>
    </source>
</evidence>
<keyword evidence="1 2" id="KW-0728">SH3 domain</keyword>
<dbReference type="InParanoid" id="A0A3P8VNJ9"/>
<name>A0A3P8VNJ9_CYNSE</name>
<accession>A0A3P8VNJ9</accession>
<dbReference type="Pfam" id="PF14604">
    <property type="entry name" value="SH3_9"/>
    <property type="match status" value="1"/>
</dbReference>